<evidence type="ECO:0000256" key="1">
    <source>
        <dbReference type="SAM" id="Phobius"/>
    </source>
</evidence>
<evidence type="ECO:0000313" key="3">
    <source>
        <dbReference type="Proteomes" id="UP000658613"/>
    </source>
</evidence>
<organism evidence="2 3">
    <name type="scientific">Corynebacterium aquatimens</name>
    <dbReference type="NCBI Taxonomy" id="1190508"/>
    <lineage>
        <taxon>Bacteria</taxon>
        <taxon>Bacillati</taxon>
        <taxon>Actinomycetota</taxon>
        <taxon>Actinomycetes</taxon>
        <taxon>Mycobacteriales</taxon>
        <taxon>Corynebacteriaceae</taxon>
        <taxon>Corynebacterium</taxon>
    </lineage>
</organism>
<feature type="transmembrane region" description="Helical" evidence="1">
    <location>
        <begin position="26"/>
        <end position="46"/>
    </location>
</feature>
<keyword evidence="3" id="KW-1185">Reference proteome</keyword>
<name>A0A931DTG4_9CORY</name>
<evidence type="ECO:0000313" key="2">
    <source>
        <dbReference type="EMBL" id="MBG6121119.1"/>
    </source>
</evidence>
<keyword evidence="1" id="KW-1133">Transmembrane helix</keyword>
<dbReference type="Proteomes" id="UP000658613">
    <property type="component" value="Unassembled WGS sequence"/>
</dbReference>
<sequence>MMNQTSAHSNAEDGSTVAKRNSRKTALIAAMSVLGLALVGGGIYAWSQQANDGENAAAQGDSQTSETALVAANEGSVCDMVGHKPFTSNTSPGFAEQVFNDFVTACEAENKVSVMFESESQITGTSIEMACKEYDEGVLCTGDQNVEVYIW</sequence>
<proteinExistence type="predicted"/>
<protein>
    <submittedName>
        <fullName evidence="2">Uncharacterized protein</fullName>
    </submittedName>
</protein>
<dbReference type="RefSeq" id="WP_196823746.1">
    <property type="nucleotide sequence ID" value="NZ_CP046980.1"/>
</dbReference>
<keyword evidence="1" id="KW-0812">Transmembrane</keyword>
<comment type="caution">
    <text evidence="2">The sequence shown here is derived from an EMBL/GenBank/DDBJ whole genome shotgun (WGS) entry which is preliminary data.</text>
</comment>
<accession>A0A931DTG4</accession>
<keyword evidence="1" id="KW-0472">Membrane</keyword>
<reference evidence="2" key="1">
    <citation type="submission" date="2020-11" db="EMBL/GenBank/DDBJ databases">
        <title>Sequencing the genomes of 1000 actinobacteria strains.</title>
        <authorList>
            <person name="Klenk H.-P."/>
        </authorList>
    </citation>
    <scope>NUCLEOTIDE SEQUENCE</scope>
    <source>
        <strain evidence="2">DSM 45632</strain>
    </source>
</reference>
<dbReference type="EMBL" id="JADOUE010000001">
    <property type="protein sequence ID" value="MBG6121119.1"/>
    <property type="molecule type" value="Genomic_DNA"/>
</dbReference>
<dbReference type="AlphaFoldDB" id="A0A931DTG4"/>
<gene>
    <name evidence="2" type="ORF">IW254_000088</name>
</gene>